<evidence type="ECO:0000256" key="5">
    <source>
        <dbReference type="RuleBase" id="RU003843"/>
    </source>
</evidence>
<comment type="similarity">
    <text evidence="5">Belongs to the DHBP synthase family.</text>
</comment>
<accession>A0A918NI54</accession>
<comment type="cofactor">
    <cofactor evidence="5">
        <name>Mg(2+)</name>
        <dbReference type="ChEBI" id="CHEBI:18420"/>
    </cofactor>
    <cofactor evidence="5">
        <name>Mn(2+)</name>
        <dbReference type="ChEBI" id="CHEBI:29035"/>
    </cofactor>
    <text evidence="5">Binds 2 divalent metal cations per subunit. Magnesium or manganese.</text>
</comment>
<comment type="catalytic activity">
    <reaction evidence="5">
        <text>D-ribulose 5-phosphate = (2S)-2-hydroxy-3-oxobutyl phosphate + formate + H(+)</text>
        <dbReference type="Rhea" id="RHEA:18457"/>
        <dbReference type="ChEBI" id="CHEBI:15378"/>
        <dbReference type="ChEBI" id="CHEBI:15740"/>
        <dbReference type="ChEBI" id="CHEBI:58121"/>
        <dbReference type="ChEBI" id="CHEBI:58830"/>
        <dbReference type="EC" id="4.1.99.12"/>
    </reaction>
</comment>
<dbReference type="GO" id="GO:0008686">
    <property type="term" value="F:3,4-dihydroxy-2-butanone-4-phosphate synthase activity"/>
    <property type="evidence" value="ECO:0007669"/>
    <property type="project" value="UniProtKB-EC"/>
</dbReference>
<dbReference type="PANTHER" id="PTHR21327">
    <property type="entry name" value="GTP CYCLOHYDROLASE II-RELATED"/>
    <property type="match status" value="1"/>
</dbReference>
<dbReference type="GO" id="GO:0005829">
    <property type="term" value="C:cytosol"/>
    <property type="evidence" value="ECO:0007669"/>
    <property type="project" value="TreeGrafter"/>
</dbReference>
<keyword evidence="4 5" id="KW-0479">Metal-binding</keyword>
<dbReference type="GO" id="GO:0009231">
    <property type="term" value="P:riboflavin biosynthetic process"/>
    <property type="evidence" value="ECO:0007669"/>
    <property type="project" value="UniProtKB-KW"/>
</dbReference>
<evidence type="ECO:0000313" key="7">
    <source>
        <dbReference type="Proteomes" id="UP000645555"/>
    </source>
</evidence>
<keyword evidence="5" id="KW-0456">Lyase</keyword>
<dbReference type="Proteomes" id="UP000645555">
    <property type="component" value="Unassembled WGS sequence"/>
</dbReference>
<dbReference type="EMBL" id="BMWD01000014">
    <property type="protein sequence ID" value="GGX69255.1"/>
    <property type="molecule type" value="Genomic_DNA"/>
</dbReference>
<reference evidence="6" key="1">
    <citation type="journal article" date="2014" name="Int. J. Syst. Evol. Microbiol.">
        <title>Complete genome sequence of Corynebacterium casei LMG S-19264T (=DSM 44701T), isolated from a smear-ripened cheese.</title>
        <authorList>
            <consortium name="US DOE Joint Genome Institute (JGI-PGF)"/>
            <person name="Walter F."/>
            <person name="Albersmeier A."/>
            <person name="Kalinowski J."/>
            <person name="Ruckert C."/>
        </authorList>
    </citation>
    <scope>NUCLEOTIDE SEQUENCE</scope>
    <source>
        <strain evidence="6">JCM 4956</strain>
    </source>
</reference>
<organism evidence="6 7">
    <name type="scientific">Streptomyces fructofermentans</name>
    <dbReference type="NCBI Taxonomy" id="152141"/>
    <lineage>
        <taxon>Bacteria</taxon>
        <taxon>Bacillati</taxon>
        <taxon>Actinomycetota</taxon>
        <taxon>Actinomycetes</taxon>
        <taxon>Kitasatosporales</taxon>
        <taxon>Streptomycetaceae</taxon>
        <taxon>Streptomyces</taxon>
    </lineage>
</organism>
<sequence>MAPPDSSPAPGRVGLRGDGCAAPGADLGWPFLADCPPWWSRSLSSPGSIFADSNPAIGVATGHALVATCVPLNGPGRSVGVRGTQVCSTPGRCPCGKIHFYEGLDTVTSASVRRTLDLVALAVDDLRAGRPVIVVDDEDRENEGDLVMAAEFATAEAIGFFVRWTSGLICAPMAPEVADRLRLPLMVPPPSGTDPVEATSFTVSADAVGTGSGISAADRATTLRVLAAPHTRPDDLARPGHVFPLRARRGGVTERRGHTEATVDLLRLAGLAPVGVISEVCQDDGSVARFEALRAFADSHGLALVSIDQIADALQHPDTVTA</sequence>
<comment type="pathway">
    <text evidence="2 5">Cofactor biosynthesis; riboflavin biosynthesis; 2-hydroxy-3-oxobutyl phosphate from D-ribulose 5-phosphate: step 1/1.</text>
</comment>
<reference evidence="6" key="2">
    <citation type="submission" date="2020-09" db="EMBL/GenBank/DDBJ databases">
        <authorList>
            <person name="Sun Q."/>
            <person name="Ohkuma M."/>
        </authorList>
    </citation>
    <scope>NUCLEOTIDE SEQUENCE</scope>
    <source>
        <strain evidence="6">JCM 4956</strain>
    </source>
</reference>
<evidence type="ECO:0000256" key="4">
    <source>
        <dbReference type="ARBA" id="ARBA00022723"/>
    </source>
</evidence>
<evidence type="ECO:0000256" key="1">
    <source>
        <dbReference type="ARBA" id="ARBA00002284"/>
    </source>
</evidence>
<keyword evidence="7" id="KW-1185">Reference proteome</keyword>
<keyword evidence="5" id="KW-0464">Manganese</keyword>
<evidence type="ECO:0000256" key="3">
    <source>
        <dbReference type="ARBA" id="ARBA00022619"/>
    </source>
</evidence>
<dbReference type="NCBIfam" id="TIGR00506">
    <property type="entry name" value="ribB"/>
    <property type="match status" value="1"/>
</dbReference>
<dbReference type="Gene3D" id="3.90.870.10">
    <property type="entry name" value="DHBP synthase"/>
    <property type="match status" value="1"/>
</dbReference>
<dbReference type="Pfam" id="PF00926">
    <property type="entry name" value="DHBP_synthase"/>
    <property type="match status" value="1"/>
</dbReference>
<comment type="function">
    <text evidence="1 5">Catalyzes the conversion of D-ribulose 5-phosphate to formate and 3,4-dihydroxy-2-butanone 4-phosphate.</text>
</comment>
<keyword evidence="5" id="KW-0460">Magnesium</keyword>
<keyword evidence="3 5" id="KW-0686">Riboflavin biosynthesis</keyword>
<comment type="subunit">
    <text evidence="5">Homodimer.</text>
</comment>
<dbReference type="AlphaFoldDB" id="A0A918NI54"/>
<proteinExistence type="inferred from homology"/>
<evidence type="ECO:0000256" key="2">
    <source>
        <dbReference type="ARBA" id="ARBA00004904"/>
    </source>
</evidence>
<dbReference type="EC" id="4.1.99.12" evidence="5"/>
<dbReference type="GO" id="GO:0046872">
    <property type="term" value="F:metal ion binding"/>
    <property type="evidence" value="ECO:0007669"/>
    <property type="project" value="UniProtKB-KW"/>
</dbReference>
<evidence type="ECO:0000313" key="6">
    <source>
        <dbReference type="EMBL" id="GGX69255.1"/>
    </source>
</evidence>
<dbReference type="InterPro" id="IPR017945">
    <property type="entry name" value="DHBP_synth_RibB-like_a/b_dom"/>
</dbReference>
<comment type="caution">
    <text evidence="6">The sequence shown here is derived from an EMBL/GenBank/DDBJ whole genome shotgun (WGS) entry which is preliminary data.</text>
</comment>
<dbReference type="SUPFAM" id="SSF55821">
    <property type="entry name" value="YrdC/RibB"/>
    <property type="match status" value="1"/>
</dbReference>
<name>A0A918NI54_9ACTN</name>
<gene>
    <name evidence="6" type="ORF">GCM10010515_41040</name>
</gene>
<dbReference type="PANTHER" id="PTHR21327:SF18">
    <property type="entry name" value="3,4-DIHYDROXY-2-BUTANONE 4-PHOSPHATE SYNTHASE"/>
    <property type="match status" value="1"/>
</dbReference>
<protein>
    <recommendedName>
        <fullName evidence="5">3,4-dihydroxy-2-butanone 4-phosphate synthase</fullName>
        <shortName evidence="5">DHBP synthase</shortName>
        <ecNumber evidence="5">4.1.99.12</ecNumber>
    </recommendedName>
</protein>
<dbReference type="InterPro" id="IPR000422">
    <property type="entry name" value="DHBP_synthase_RibB"/>
</dbReference>